<organism evidence="1 2">
    <name type="scientific">Hafnia psychrotolerans</name>
    <dbReference type="NCBI Taxonomy" id="1477018"/>
    <lineage>
        <taxon>Bacteria</taxon>
        <taxon>Pseudomonadati</taxon>
        <taxon>Pseudomonadota</taxon>
        <taxon>Gammaproteobacteria</taxon>
        <taxon>Enterobacterales</taxon>
        <taxon>Hafniaceae</taxon>
        <taxon>Hafnia</taxon>
    </lineage>
</organism>
<comment type="caution">
    <text evidence="1">The sequence shown here is derived from an EMBL/GenBank/DDBJ whole genome shotgun (WGS) entry which is preliminary data.</text>
</comment>
<dbReference type="EMBL" id="BMFZ01000009">
    <property type="protein sequence ID" value="GGA53975.1"/>
    <property type="molecule type" value="Genomic_DNA"/>
</dbReference>
<gene>
    <name evidence="1" type="ORF">GCM10011328_31960</name>
</gene>
<accession>A0ABQ1H0T5</accession>
<sequence length="62" mass="7463">MQTRQNWVGKARERPVVEGQKIRLGIVNLLLIPKIERSMKNMSILYVHQWKSQMFRMRILVI</sequence>
<proteinExistence type="predicted"/>
<evidence type="ECO:0000313" key="2">
    <source>
        <dbReference type="Proteomes" id="UP000627464"/>
    </source>
</evidence>
<reference evidence="2" key="1">
    <citation type="journal article" date="2019" name="Int. J. Syst. Evol. Microbiol.">
        <title>The Global Catalogue of Microorganisms (GCM) 10K type strain sequencing project: providing services to taxonomists for standard genome sequencing and annotation.</title>
        <authorList>
            <consortium name="The Broad Institute Genomics Platform"/>
            <consortium name="The Broad Institute Genome Sequencing Center for Infectious Disease"/>
            <person name="Wu L."/>
            <person name="Ma J."/>
        </authorList>
    </citation>
    <scope>NUCLEOTIDE SEQUENCE [LARGE SCALE GENOMIC DNA]</scope>
    <source>
        <strain evidence="2">CGMCC 1.12806</strain>
    </source>
</reference>
<name>A0ABQ1H0T5_9GAMM</name>
<keyword evidence="2" id="KW-1185">Reference proteome</keyword>
<dbReference type="Proteomes" id="UP000627464">
    <property type="component" value="Unassembled WGS sequence"/>
</dbReference>
<protein>
    <submittedName>
        <fullName evidence="1">Uncharacterized protein</fullName>
    </submittedName>
</protein>
<evidence type="ECO:0000313" key="1">
    <source>
        <dbReference type="EMBL" id="GGA53975.1"/>
    </source>
</evidence>